<protein>
    <submittedName>
        <fullName evidence="1">Uncharacterized protein</fullName>
    </submittedName>
</protein>
<proteinExistence type="predicted"/>
<accession>A0A0B7BZ53</accession>
<dbReference type="EMBL" id="HACG01050796">
    <property type="protein sequence ID" value="CEK97661.1"/>
    <property type="molecule type" value="Transcribed_RNA"/>
</dbReference>
<dbReference type="AlphaFoldDB" id="A0A0B7BZ53"/>
<sequence>MFKLYFVTLKGHSRSPSPKSRTLSPTSAILVSKGKNIASSHQLNVKGLNSAGKGRKQ</sequence>
<gene>
    <name evidence="1" type="primary">ORF216515</name>
</gene>
<feature type="non-terminal residue" evidence="1">
    <location>
        <position position="57"/>
    </location>
</feature>
<organism evidence="1">
    <name type="scientific">Arion vulgaris</name>
    <dbReference type="NCBI Taxonomy" id="1028688"/>
    <lineage>
        <taxon>Eukaryota</taxon>
        <taxon>Metazoa</taxon>
        <taxon>Spiralia</taxon>
        <taxon>Lophotrochozoa</taxon>
        <taxon>Mollusca</taxon>
        <taxon>Gastropoda</taxon>
        <taxon>Heterobranchia</taxon>
        <taxon>Euthyneura</taxon>
        <taxon>Panpulmonata</taxon>
        <taxon>Eupulmonata</taxon>
        <taxon>Stylommatophora</taxon>
        <taxon>Helicina</taxon>
        <taxon>Arionoidea</taxon>
        <taxon>Arionidae</taxon>
        <taxon>Arion</taxon>
    </lineage>
</organism>
<evidence type="ECO:0000313" key="1">
    <source>
        <dbReference type="EMBL" id="CEK97661.1"/>
    </source>
</evidence>
<reference evidence="1" key="1">
    <citation type="submission" date="2014-12" db="EMBL/GenBank/DDBJ databases">
        <title>Insight into the proteome of Arion vulgaris.</title>
        <authorList>
            <person name="Aradska J."/>
            <person name="Bulat T."/>
            <person name="Smidak R."/>
            <person name="Sarate P."/>
            <person name="Gangsoo J."/>
            <person name="Sialana F."/>
            <person name="Bilban M."/>
            <person name="Lubec G."/>
        </authorList>
    </citation>
    <scope>NUCLEOTIDE SEQUENCE</scope>
    <source>
        <tissue evidence="1">Skin</tissue>
    </source>
</reference>
<name>A0A0B7BZ53_9EUPU</name>